<dbReference type="AlphaFoldDB" id="A0A9Q8ZJS7"/>
<dbReference type="EMBL" id="CP089280">
    <property type="protein sequence ID" value="USP81973.1"/>
    <property type="molecule type" value="Genomic_DNA"/>
</dbReference>
<proteinExistence type="predicted"/>
<sequence>MKVTFITPAFIGTAFAAVSRDSNGPCAPNSESTAPAPLVNTLAGFYEWHGYNLIALNARVPTGYETTLVNGDCAISSSKYMLYSKLETYDVQACADICDVHRGCDAFNIYVQREPSVVPGAGCPNPKAIFTTICALYSEPVSLAQCTNAGQYMGPEDANGKAFRTAVRASNIYTRLPAKDAAKVVTIAPNVLHNKQNLHIETLRPSETTTAKEIDTVVSNATILQSIPTAISTLPAPTRVSAAILLGTPYAKPVKAPISEAANTPAPAAPVTTVALAMPSAKAILQAKLTTLLTAVIPQASLVSQITASATVTPSAPSANEMLQSKIANMLADVIPQASSVSQVSAPTATQSSAPTGNSTTSAVKTHLPVQKRWSLYAHRHGIFNKP</sequence>
<name>A0A9Q8ZJS7_CURCL</name>
<keyword evidence="1" id="KW-0732">Signal</keyword>
<evidence type="ECO:0000256" key="1">
    <source>
        <dbReference type="SAM" id="SignalP"/>
    </source>
</evidence>
<feature type="chain" id="PRO_5040450818" evidence="1">
    <location>
        <begin position="17"/>
        <end position="387"/>
    </location>
</feature>
<evidence type="ECO:0000313" key="2">
    <source>
        <dbReference type="EMBL" id="USP81973.1"/>
    </source>
</evidence>
<accession>A0A9Q8ZJS7</accession>
<evidence type="ECO:0000313" key="3">
    <source>
        <dbReference type="Proteomes" id="UP001056012"/>
    </source>
</evidence>
<organism evidence="2 3">
    <name type="scientific">Curvularia clavata</name>
    <dbReference type="NCBI Taxonomy" id="95742"/>
    <lineage>
        <taxon>Eukaryota</taxon>
        <taxon>Fungi</taxon>
        <taxon>Dikarya</taxon>
        <taxon>Ascomycota</taxon>
        <taxon>Pezizomycotina</taxon>
        <taxon>Dothideomycetes</taxon>
        <taxon>Pleosporomycetidae</taxon>
        <taxon>Pleosporales</taxon>
        <taxon>Pleosporineae</taxon>
        <taxon>Pleosporaceae</taxon>
        <taxon>Curvularia</taxon>
    </lineage>
</organism>
<dbReference type="Proteomes" id="UP001056012">
    <property type="component" value="Chromosome 7"/>
</dbReference>
<reference evidence="2" key="1">
    <citation type="submission" date="2021-12" db="EMBL/GenBank/DDBJ databases">
        <title>Curvularia clavata genome.</title>
        <authorList>
            <person name="Cao Y."/>
        </authorList>
    </citation>
    <scope>NUCLEOTIDE SEQUENCE</scope>
    <source>
        <strain evidence="2">Yc1106</strain>
    </source>
</reference>
<gene>
    <name evidence="2" type="ORF">yc1106_09247</name>
</gene>
<dbReference type="PANTHER" id="PTHR36578">
    <property type="entry name" value="CHROMOSOME 15, WHOLE GENOME SHOTGUN SEQUENCE"/>
    <property type="match status" value="1"/>
</dbReference>
<dbReference type="VEuPathDB" id="FungiDB:yc1106_09247"/>
<keyword evidence="3" id="KW-1185">Reference proteome</keyword>
<feature type="signal peptide" evidence="1">
    <location>
        <begin position="1"/>
        <end position="16"/>
    </location>
</feature>
<protein>
    <submittedName>
        <fullName evidence="2">Uncharacterized protein</fullName>
    </submittedName>
</protein>
<dbReference type="OrthoDB" id="271448at2759"/>
<dbReference type="PANTHER" id="PTHR36578:SF1">
    <property type="entry name" value="APPLE DOMAIN-CONTAINING PROTEIN"/>
    <property type="match status" value="1"/>
</dbReference>